<dbReference type="InterPro" id="IPR014016">
    <property type="entry name" value="UvrD-like_ATP-bd"/>
</dbReference>
<dbReference type="Gene3D" id="3.40.50.300">
    <property type="entry name" value="P-loop containing nucleotide triphosphate hydrolases"/>
    <property type="match status" value="4"/>
</dbReference>
<evidence type="ECO:0000256" key="8">
    <source>
        <dbReference type="ARBA" id="ARBA00023125"/>
    </source>
</evidence>
<dbReference type="AlphaFoldDB" id="A0A238XDH0"/>
<keyword evidence="5 14" id="KW-0347">Helicase</keyword>
<evidence type="ECO:0000256" key="7">
    <source>
        <dbReference type="ARBA" id="ARBA00022840"/>
    </source>
</evidence>
<feature type="region of interest" description="Disordered" evidence="15">
    <location>
        <begin position="1"/>
        <end position="22"/>
    </location>
</feature>
<evidence type="ECO:0000256" key="6">
    <source>
        <dbReference type="ARBA" id="ARBA00022839"/>
    </source>
</evidence>
<evidence type="ECO:0000313" key="19">
    <source>
        <dbReference type="Proteomes" id="UP000198397"/>
    </source>
</evidence>
<dbReference type="Gene3D" id="1.10.486.10">
    <property type="entry name" value="PCRA, domain 4"/>
    <property type="match status" value="1"/>
</dbReference>
<comment type="catalytic activity">
    <reaction evidence="13">
        <text>ATP + H2O = ADP + phosphate + H(+)</text>
        <dbReference type="Rhea" id="RHEA:13065"/>
        <dbReference type="ChEBI" id="CHEBI:15377"/>
        <dbReference type="ChEBI" id="CHEBI:15378"/>
        <dbReference type="ChEBI" id="CHEBI:30616"/>
        <dbReference type="ChEBI" id="CHEBI:43474"/>
        <dbReference type="ChEBI" id="CHEBI:456216"/>
        <dbReference type="EC" id="5.6.2.4"/>
    </reaction>
</comment>
<organism evidence="18 19">
    <name type="scientific">Halorubrum vacuolatum</name>
    <name type="common">Natronobacterium vacuolatum</name>
    <dbReference type="NCBI Taxonomy" id="63740"/>
    <lineage>
        <taxon>Archaea</taxon>
        <taxon>Methanobacteriati</taxon>
        <taxon>Methanobacteriota</taxon>
        <taxon>Stenosarchaea group</taxon>
        <taxon>Halobacteria</taxon>
        <taxon>Halobacteriales</taxon>
        <taxon>Haloferacaceae</taxon>
        <taxon>Halorubrum</taxon>
    </lineage>
</organism>
<dbReference type="GO" id="GO:0009338">
    <property type="term" value="C:exodeoxyribonuclease V complex"/>
    <property type="evidence" value="ECO:0007669"/>
    <property type="project" value="TreeGrafter"/>
</dbReference>
<dbReference type="InterPro" id="IPR000212">
    <property type="entry name" value="DNA_helicase_UvrD/REP"/>
</dbReference>
<gene>
    <name evidence="18" type="ORF">SAMN06264855_11645</name>
</gene>
<keyword evidence="19" id="KW-1185">Reference proteome</keyword>
<dbReference type="EMBL" id="FZNQ01000016">
    <property type="protein sequence ID" value="SNR57056.1"/>
    <property type="molecule type" value="Genomic_DNA"/>
</dbReference>
<evidence type="ECO:0000256" key="4">
    <source>
        <dbReference type="ARBA" id="ARBA00022801"/>
    </source>
</evidence>
<keyword evidence="2 14" id="KW-0547">Nucleotide-binding</keyword>
<name>A0A238XDH0_HALVU</name>
<dbReference type="GO" id="GO:0000725">
    <property type="term" value="P:recombinational repair"/>
    <property type="evidence" value="ECO:0007669"/>
    <property type="project" value="TreeGrafter"/>
</dbReference>
<dbReference type="InterPro" id="IPR014017">
    <property type="entry name" value="DNA_helicase_UvrD-like_C"/>
</dbReference>
<dbReference type="Pfam" id="PF12705">
    <property type="entry name" value="PDDEXK_1"/>
    <property type="match status" value="1"/>
</dbReference>
<feature type="binding site" evidence="14">
    <location>
        <begin position="42"/>
        <end position="49"/>
    </location>
    <ligand>
        <name>ATP</name>
        <dbReference type="ChEBI" id="CHEBI:30616"/>
    </ligand>
</feature>
<sequence>MTAHDSATPPLQTRGSVSLEGPQQTVFDRFHDPEYGRVCVNAGAGTGKTMTMIRTVAQAVVAADAAGQDPFDQILLTTFSNDAAHELKTRLKAQLREHDAVAATPLSERVWRNIETNADIGTIDGFLRGLLDEIAVDIGVPASFDIRDSVTESDLIDDVFAAVRADCPSELTRVRNAFSPTDDRLPGYRELIMQIQQKCREYCWTPAKATQILHESLTEMHAGHDRPVDIADVQAILDELVPNPPVLADADDDVLSQLLVHVQETYDNTAAVIDAFGTVLESFERHYDRLTRETGALSHTDVTFLLVRELDGDEHDLKARLSPEIAERWRESLAARYQYVFVDEVQDTSYAQCRVLSPLIRNDSSPTQVLLIGDVKQSIYEWRSAEPEIFGDVIDAAQRADNLRDRDVEPVVVDDYFGIRGLTHVPLTLNFRSHPDIIAAANRLFTHVFSHPSLGGMGDIDIAYEPLDAFRDGDESDQAHVHAMDFSGQTRRDDWVRAETERIASIVATIVDPDGDPPVLLDPYTKSGASTPVPPDPGDVTLLFRSRTRMAEYAQALRERGLRAAVDASDDLFDTSEIKLIIDILEWFANPHSRPSLLRILRSPLVAVSDETLRTVPRFAGSVQALLDDWPPGLPGDDRARIAGLVALRDDLRWSREEAKSDLVHKILRHSGFEAVLLTNPEAIREYGNLWMLTELIDQWEDEELLAYRELVDRLTTLRDMTPRDQPDFTVAPIASEENDDAVVLTTVHASKGREFPVVFLVDLLNRLNFPRTQLNHLVCSRRDGLGIRPQPSDTPFPDGLDIDSPDDDGVWIGTDRSDGPIATATGPIWLSDERDSDGQFRYGNPLNRHLEREVAESWRNLYVAFTRAADHVFFGVCTNRIYNGEHTTWMAPLRDTMRPDTGFTPGTTTVTPTDEQLNDLAGRPGNAHSPFTLGIDDIPLDSHAQVSHDPDPLPDVDEFLTSTPSTDAIDAMPLRPQSLTATAVHDLLSCPRRYQYQHVQDVTPMSPPRDQDISPPADLAPAEWGTIVHDVLEAHVVAGRDLDTELATVQAQYGDEVVDELTHTVIPNFDATETGGRLQHDVADADVLAEETFDLTYKIGEMTVMIRGEIDLIYNYDGEWYIADYKTGGVRADTEYETARYTTQLQAYAWLLTELYDIDIVGAQLIYVHDGGTTCEVPVDPTAFEASLERIPDQLSLTRDNDGRIMLATDPAPDPEVHPNRAELNTTTRCGSCPFGASKGGPCRFG</sequence>
<dbReference type="PANTHER" id="PTHR11070">
    <property type="entry name" value="UVRD / RECB / PCRA DNA HELICASE FAMILY MEMBER"/>
    <property type="match status" value="1"/>
</dbReference>
<keyword evidence="1" id="KW-0540">Nuclease</keyword>
<feature type="domain" description="UvrD-like helicase ATP-binding" evidence="16">
    <location>
        <begin position="21"/>
        <end position="434"/>
    </location>
</feature>
<evidence type="ECO:0000256" key="9">
    <source>
        <dbReference type="ARBA" id="ARBA00023204"/>
    </source>
</evidence>
<comment type="catalytic activity">
    <reaction evidence="11">
        <text>Couples ATP hydrolysis with the unwinding of duplex DNA by translocating in the 3'-5' direction.</text>
        <dbReference type="EC" id="5.6.2.4"/>
    </reaction>
</comment>
<keyword evidence="3" id="KW-0227">DNA damage</keyword>
<reference evidence="18 19" key="1">
    <citation type="submission" date="2017-06" db="EMBL/GenBank/DDBJ databases">
        <authorList>
            <person name="Kim H.J."/>
            <person name="Triplett B.A."/>
        </authorList>
    </citation>
    <scope>NUCLEOTIDE SEQUENCE [LARGE SCALE GENOMIC DNA]</scope>
    <source>
        <strain evidence="18 19">DSM 8800</strain>
    </source>
</reference>
<dbReference type="Pfam" id="PF00580">
    <property type="entry name" value="UvrD-helicase"/>
    <property type="match status" value="1"/>
</dbReference>
<proteinExistence type="predicted"/>
<evidence type="ECO:0000256" key="14">
    <source>
        <dbReference type="PROSITE-ProRule" id="PRU00560"/>
    </source>
</evidence>
<keyword evidence="4 14" id="KW-0378">Hydrolase</keyword>
<evidence type="ECO:0000256" key="11">
    <source>
        <dbReference type="ARBA" id="ARBA00034617"/>
    </source>
</evidence>
<keyword evidence="8" id="KW-0238">DNA-binding</keyword>
<feature type="domain" description="UvrD-like helicase C-terminal" evidence="17">
    <location>
        <begin position="435"/>
        <end position="753"/>
    </location>
</feature>
<evidence type="ECO:0000256" key="10">
    <source>
        <dbReference type="ARBA" id="ARBA00023235"/>
    </source>
</evidence>
<dbReference type="EC" id="5.6.2.4" evidence="12"/>
<keyword evidence="7 14" id="KW-0067">ATP-binding</keyword>
<evidence type="ECO:0000256" key="1">
    <source>
        <dbReference type="ARBA" id="ARBA00022722"/>
    </source>
</evidence>
<keyword evidence="6" id="KW-0269">Exonuclease</keyword>
<dbReference type="PROSITE" id="PS51217">
    <property type="entry name" value="UVRD_HELICASE_CTER"/>
    <property type="match status" value="1"/>
</dbReference>
<dbReference type="InterPro" id="IPR027417">
    <property type="entry name" value="P-loop_NTPase"/>
</dbReference>
<keyword evidence="9" id="KW-0234">DNA repair</keyword>
<dbReference type="SUPFAM" id="SSF52540">
    <property type="entry name" value="P-loop containing nucleoside triphosphate hydrolases"/>
    <property type="match status" value="1"/>
</dbReference>
<dbReference type="OrthoDB" id="203178at2157"/>
<dbReference type="GO" id="GO:0004527">
    <property type="term" value="F:exonuclease activity"/>
    <property type="evidence" value="ECO:0007669"/>
    <property type="project" value="UniProtKB-KW"/>
</dbReference>
<evidence type="ECO:0000256" key="12">
    <source>
        <dbReference type="ARBA" id="ARBA00034808"/>
    </source>
</evidence>
<dbReference type="GO" id="GO:0043138">
    <property type="term" value="F:3'-5' DNA helicase activity"/>
    <property type="evidence" value="ECO:0007669"/>
    <property type="project" value="UniProtKB-EC"/>
</dbReference>
<dbReference type="RefSeq" id="WP_089385518.1">
    <property type="nucleotide sequence ID" value="NZ_FZNQ01000016.1"/>
</dbReference>
<accession>A0A238XDH0</accession>
<dbReference type="Proteomes" id="UP000198397">
    <property type="component" value="Unassembled WGS sequence"/>
</dbReference>
<evidence type="ECO:0000256" key="2">
    <source>
        <dbReference type="ARBA" id="ARBA00022741"/>
    </source>
</evidence>
<dbReference type="GO" id="GO:0005524">
    <property type="term" value="F:ATP binding"/>
    <property type="evidence" value="ECO:0007669"/>
    <property type="project" value="UniProtKB-UniRule"/>
</dbReference>
<dbReference type="Gene3D" id="3.90.320.10">
    <property type="match status" value="1"/>
</dbReference>
<keyword evidence="10" id="KW-0413">Isomerase</keyword>
<dbReference type="PROSITE" id="PS51198">
    <property type="entry name" value="UVRD_HELICASE_ATP_BIND"/>
    <property type="match status" value="1"/>
</dbReference>
<dbReference type="InterPro" id="IPR011335">
    <property type="entry name" value="Restrct_endonuc-II-like"/>
</dbReference>
<feature type="compositionally biased region" description="Polar residues" evidence="15">
    <location>
        <begin position="9"/>
        <end position="22"/>
    </location>
</feature>
<dbReference type="GO" id="GO:0003677">
    <property type="term" value="F:DNA binding"/>
    <property type="evidence" value="ECO:0007669"/>
    <property type="project" value="UniProtKB-KW"/>
</dbReference>
<dbReference type="GO" id="GO:0005829">
    <property type="term" value="C:cytosol"/>
    <property type="evidence" value="ECO:0007669"/>
    <property type="project" value="TreeGrafter"/>
</dbReference>
<dbReference type="SUPFAM" id="SSF52980">
    <property type="entry name" value="Restriction endonuclease-like"/>
    <property type="match status" value="1"/>
</dbReference>
<evidence type="ECO:0000256" key="3">
    <source>
        <dbReference type="ARBA" id="ARBA00022763"/>
    </source>
</evidence>
<evidence type="ECO:0000259" key="17">
    <source>
        <dbReference type="PROSITE" id="PS51217"/>
    </source>
</evidence>
<evidence type="ECO:0000256" key="13">
    <source>
        <dbReference type="ARBA" id="ARBA00048988"/>
    </source>
</evidence>
<evidence type="ECO:0000313" key="18">
    <source>
        <dbReference type="EMBL" id="SNR57056.1"/>
    </source>
</evidence>
<dbReference type="Pfam" id="PF13361">
    <property type="entry name" value="UvrD_C"/>
    <property type="match status" value="2"/>
</dbReference>
<protein>
    <recommendedName>
        <fullName evidence="12">DNA 3'-5' helicase</fullName>
        <ecNumber evidence="12">5.6.2.4</ecNumber>
    </recommendedName>
</protein>
<dbReference type="PANTHER" id="PTHR11070:SF23">
    <property type="entry name" value="RECBCD ENZYME SUBUNIT RECB"/>
    <property type="match status" value="1"/>
</dbReference>
<dbReference type="InterPro" id="IPR011604">
    <property type="entry name" value="PDDEXK-like_dom_sf"/>
</dbReference>
<evidence type="ECO:0000259" key="16">
    <source>
        <dbReference type="PROSITE" id="PS51198"/>
    </source>
</evidence>
<evidence type="ECO:0000256" key="5">
    <source>
        <dbReference type="ARBA" id="ARBA00022806"/>
    </source>
</evidence>
<evidence type="ECO:0000256" key="15">
    <source>
        <dbReference type="SAM" id="MobiDB-lite"/>
    </source>
</evidence>
<dbReference type="InterPro" id="IPR038726">
    <property type="entry name" value="PDDEXK_AddAB-type"/>
</dbReference>